<dbReference type="Proteomes" id="UP000010411">
    <property type="component" value="Unassembled WGS sequence"/>
</dbReference>
<evidence type="ECO:0000313" key="2">
    <source>
        <dbReference type="Proteomes" id="UP000010411"/>
    </source>
</evidence>
<protein>
    <submittedName>
        <fullName evidence="1">Uncharacterized protein</fullName>
    </submittedName>
</protein>
<organism evidence="1 2">
    <name type="scientific">Streptomyces ipomoeae 91-03</name>
    <dbReference type="NCBI Taxonomy" id="698759"/>
    <lineage>
        <taxon>Bacteria</taxon>
        <taxon>Bacillati</taxon>
        <taxon>Actinomycetota</taxon>
        <taxon>Actinomycetes</taxon>
        <taxon>Kitasatosporales</taxon>
        <taxon>Streptomycetaceae</taxon>
        <taxon>Streptomyces</taxon>
    </lineage>
</organism>
<accession>L1KHX8</accession>
<reference evidence="1 2" key="1">
    <citation type="submission" date="2012-11" db="EMBL/GenBank/DDBJ databases">
        <authorList>
            <person name="Huguet-Tapia J.C."/>
            <person name="Durkin A.S."/>
            <person name="Pettis G.S."/>
            <person name="Badger J.H."/>
        </authorList>
    </citation>
    <scope>NUCLEOTIDE SEQUENCE [LARGE SCALE GENOMIC DNA]</scope>
    <source>
        <strain evidence="1 2">91-03</strain>
    </source>
</reference>
<gene>
    <name evidence="1" type="ORF">STRIP9103_07238</name>
</gene>
<name>L1KHX8_9ACTN</name>
<dbReference type="EMBL" id="AEJC01000654">
    <property type="protein sequence ID" value="EKX60401.1"/>
    <property type="molecule type" value="Genomic_DNA"/>
</dbReference>
<keyword evidence="2" id="KW-1185">Reference proteome</keyword>
<evidence type="ECO:0000313" key="1">
    <source>
        <dbReference type="EMBL" id="EKX60401.1"/>
    </source>
</evidence>
<feature type="non-terminal residue" evidence="1">
    <location>
        <position position="13"/>
    </location>
</feature>
<proteinExistence type="predicted"/>
<sequence>MTRRTTPTSDVAQ</sequence>
<comment type="caution">
    <text evidence="1">The sequence shown here is derived from an EMBL/GenBank/DDBJ whole genome shotgun (WGS) entry which is preliminary data.</text>
</comment>